<dbReference type="EMBL" id="LAZR01025729">
    <property type="protein sequence ID" value="KKL70987.1"/>
    <property type="molecule type" value="Genomic_DNA"/>
</dbReference>
<reference evidence="1" key="1">
    <citation type="journal article" date="2015" name="Nature">
        <title>Complex archaea that bridge the gap between prokaryotes and eukaryotes.</title>
        <authorList>
            <person name="Spang A."/>
            <person name="Saw J.H."/>
            <person name="Jorgensen S.L."/>
            <person name="Zaremba-Niedzwiedzka K."/>
            <person name="Martijn J."/>
            <person name="Lind A.E."/>
            <person name="van Eijk R."/>
            <person name="Schleper C."/>
            <person name="Guy L."/>
            <person name="Ettema T.J."/>
        </authorList>
    </citation>
    <scope>NUCLEOTIDE SEQUENCE</scope>
</reference>
<dbReference type="AlphaFoldDB" id="A0A0F9H6T4"/>
<comment type="caution">
    <text evidence="1">The sequence shown here is derived from an EMBL/GenBank/DDBJ whole genome shotgun (WGS) entry which is preliminary data.</text>
</comment>
<gene>
    <name evidence="1" type="ORF">LCGC14_2099440</name>
</gene>
<proteinExistence type="predicted"/>
<sequence>MKCAGIYLLEKQKILCGRRWGCKHFKIKAKPKRETPKMKTDECDLFKPMLCVP</sequence>
<accession>A0A0F9H6T4</accession>
<organism evidence="1">
    <name type="scientific">marine sediment metagenome</name>
    <dbReference type="NCBI Taxonomy" id="412755"/>
    <lineage>
        <taxon>unclassified sequences</taxon>
        <taxon>metagenomes</taxon>
        <taxon>ecological metagenomes</taxon>
    </lineage>
</organism>
<evidence type="ECO:0000313" key="1">
    <source>
        <dbReference type="EMBL" id="KKL70987.1"/>
    </source>
</evidence>
<name>A0A0F9H6T4_9ZZZZ</name>
<protein>
    <submittedName>
        <fullName evidence="1">Uncharacterized protein</fullName>
    </submittedName>
</protein>